<gene>
    <name evidence="10" type="ORF">FOL47_008671</name>
</gene>
<dbReference type="InterPro" id="IPR000209">
    <property type="entry name" value="Peptidase_S8/S53_dom"/>
</dbReference>
<dbReference type="EMBL" id="JAAPAO010000569">
    <property type="protein sequence ID" value="KAF4656937.1"/>
    <property type="molecule type" value="Genomic_DNA"/>
</dbReference>
<evidence type="ECO:0000313" key="11">
    <source>
        <dbReference type="Proteomes" id="UP000591131"/>
    </source>
</evidence>
<dbReference type="InterPro" id="IPR023827">
    <property type="entry name" value="Peptidase_S8_Asp-AS"/>
</dbReference>
<evidence type="ECO:0000256" key="6">
    <source>
        <dbReference type="ARBA" id="ARBA00023619"/>
    </source>
</evidence>
<dbReference type="InterPro" id="IPR050131">
    <property type="entry name" value="Peptidase_S8_subtilisin-like"/>
</dbReference>
<dbReference type="Proteomes" id="UP000591131">
    <property type="component" value="Unassembled WGS sequence"/>
</dbReference>
<dbReference type="OrthoDB" id="531541at2759"/>
<dbReference type="PROSITE" id="PS00136">
    <property type="entry name" value="SUBTILASE_ASP"/>
    <property type="match status" value="1"/>
</dbReference>
<feature type="domain" description="Peptidase S8/S53" evidence="9">
    <location>
        <begin position="59"/>
        <end position="300"/>
    </location>
</feature>
<dbReference type="EC" id="3.4.21.62" evidence="6"/>
<evidence type="ECO:0000256" key="3">
    <source>
        <dbReference type="ARBA" id="ARBA00022801"/>
    </source>
</evidence>
<dbReference type="InterPro" id="IPR036852">
    <property type="entry name" value="Peptidase_S8/S53_dom_sf"/>
</dbReference>
<comment type="caution">
    <text evidence="10">The sequence shown here is derived from an EMBL/GenBank/DDBJ whole genome shotgun (WGS) entry which is preliminary data.</text>
</comment>
<evidence type="ECO:0000313" key="10">
    <source>
        <dbReference type="EMBL" id="KAF4656937.1"/>
    </source>
</evidence>
<evidence type="ECO:0000256" key="2">
    <source>
        <dbReference type="ARBA" id="ARBA00022670"/>
    </source>
</evidence>
<dbReference type="AlphaFoldDB" id="A0A7J6LCF0"/>
<keyword evidence="3 7" id="KW-0378">Hydrolase</keyword>
<feature type="active site" description="Charge relay system" evidence="7">
    <location>
        <position position="98"/>
    </location>
</feature>
<evidence type="ECO:0000256" key="7">
    <source>
        <dbReference type="PROSITE-ProRule" id="PRU01240"/>
    </source>
</evidence>
<evidence type="ECO:0000256" key="5">
    <source>
        <dbReference type="ARBA" id="ARBA00023529"/>
    </source>
</evidence>
<dbReference type="PRINTS" id="PR00723">
    <property type="entry name" value="SUBTILISIN"/>
</dbReference>
<proteinExistence type="inferred from homology"/>
<dbReference type="SUPFAM" id="SSF52743">
    <property type="entry name" value="Subtilisin-like"/>
    <property type="match status" value="1"/>
</dbReference>
<dbReference type="GO" id="GO:0006508">
    <property type="term" value="P:proteolysis"/>
    <property type="evidence" value="ECO:0007669"/>
    <property type="project" value="UniProtKB-KW"/>
</dbReference>
<dbReference type="Gene3D" id="3.40.50.200">
    <property type="entry name" value="Peptidase S8/S53 domain"/>
    <property type="match status" value="1"/>
</dbReference>
<feature type="signal peptide" evidence="8">
    <location>
        <begin position="1"/>
        <end position="21"/>
    </location>
</feature>
<sequence length="326" mass="35313">MPHSGLVIAWLISFLVGGLRGEDYPVDDPLYWKQKPYLKAINLPAAWKRLWGTKKRRERVTVALVDTGVYKHPDIAGNLVTGYNVTGKNTDTDDKQGHGTQVAGILGATLNNNLLIAGVADLVDIMPIAIRYPFTQDQMTDAVDYVISNRQKHNIKILLMAASSNTIQKALALKVQEAVNAGLLLVVTVGNHGQNVTANKRWPCALTIKLDGMLCVGGMAQTEMRISRQSNYANYLDIAAPGDKITTLTKDFKFTDISGSSAASAIVAGVAALVYSISPHLTSREVKGILKDTATKGVEDPSYKEILPFGRVDANKAIEKAEALKL</sequence>
<dbReference type="PANTHER" id="PTHR43806:SF11">
    <property type="entry name" value="CEREVISIN-RELATED"/>
    <property type="match status" value="1"/>
</dbReference>
<feature type="active site" description="Charge relay system" evidence="7">
    <location>
        <position position="261"/>
    </location>
</feature>
<evidence type="ECO:0000256" key="4">
    <source>
        <dbReference type="ARBA" id="ARBA00022825"/>
    </source>
</evidence>
<feature type="active site" description="Charge relay system" evidence="7">
    <location>
        <position position="66"/>
    </location>
</feature>
<feature type="chain" id="PRO_5029441823" description="subtilisin" evidence="8">
    <location>
        <begin position="22"/>
        <end position="326"/>
    </location>
</feature>
<evidence type="ECO:0000256" key="1">
    <source>
        <dbReference type="ARBA" id="ARBA00011073"/>
    </source>
</evidence>
<dbReference type="GO" id="GO:0004252">
    <property type="term" value="F:serine-type endopeptidase activity"/>
    <property type="evidence" value="ECO:0007669"/>
    <property type="project" value="UniProtKB-UniRule"/>
</dbReference>
<dbReference type="InterPro" id="IPR022398">
    <property type="entry name" value="Peptidase_S8_His-AS"/>
</dbReference>
<dbReference type="PROSITE" id="PS00137">
    <property type="entry name" value="SUBTILASE_HIS"/>
    <property type="match status" value="1"/>
</dbReference>
<dbReference type="InterPro" id="IPR015500">
    <property type="entry name" value="Peptidase_S8_subtilisin-rel"/>
</dbReference>
<dbReference type="Pfam" id="PF00082">
    <property type="entry name" value="Peptidase_S8"/>
    <property type="match status" value="1"/>
</dbReference>
<comment type="catalytic activity">
    <reaction evidence="5">
        <text>Hydrolysis of proteins with broad specificity for peptide bonds, and a preference for a large uncharged residue in P1. Hydrolyzes peptide amides.</text>
        <dbReference type="EC" id="3.4.21.62"/>
    </reaction>
</comment>
<protein>
    <recommendedName>
        <fullName evidence="6">subtilisin</fullName>
        <ecNumber evidence="6">3.4.21.62</ecNumber>
    </recommendedName>
</protein>
<accession>A0A7J6LCF0</accession>
<keyword evidence="11" id="KW-1185">Reference proteome</keyword>
<keyword evidence="4 7" id="KW-0720">Serine protease</keyword>
<keyword evidence="2 7" id="KW-0645">Protease</keyword>
<evidence type="ECO:0000259" key="9">
    <source>
        <dbReference type="Pfam" id="PF00082"/>
    </source>
</evidence>
<comment type="similarity">
    <text evidence="1 7">Belongs to the peptidase S8 family.</text>
</comment>
<evidence type="ECO:0000256" key="8">
    <source>
        <dbReference type="SAM" id="SignalP"/>
    </source>
</evidence>
<dbReference type="PROSITE" id="PS51892">
    <property type="entry name" value="SUBTILASE"/>
    <property type="match status" value="1"/>
</dbReference>
<organism evidence="10 11">
    <name type="scientific">Perkinsus chesapeaki</name>
    <name type="common">Clam parasite</name>
    <name type="synonym">Perkinsus andrewsi</name>
    <dbReference type="NCBI Taxonomy" id="330153"/>
    <lineage>
        <taxon>Eukaryota</taxon>
        <taxon>Sar</taxon>
        <taxon>Alveolata</taxon>
        <taxon>Perkinsozoa</taxon>
        <taxon>Perkinsea</taxon>
        <taxon>Perkinsida</taxon>
        <taxon>Perkinsidae</taxon>
        <taxon>Perkinsus</taxon>
    </lineage>
</organism>
<name>A0A7J6LCF0_PERCH</name>
<dbReference type="PANTHER" id="PTHR43806">
    <property type="entry name" value="PEPTIDASE S8"/>
    <property type="match status" value="1"/>
</dbReference>
<reference evidence="10 11" key="1">
    <citation type="submission" date="2020-04" db="EMBL/GenBank/DDBJ databases">
        <title>Perkinsus chesapeaki whole genome sequence.</title>
        <authorList>
            <person name="Bogema D.R."/>
        </authorList>
    </citation>
    <scope>NUCLEOTIDE SEQUENCE [LARGE SCALE GENOMIC DNA]</scope>
    <source>
        <strain evidence="10">ATCC PRA-425</strain>
    </source>
</reference>
<keyword evidence="8" id="KW-0732">Signal</keyword>